<organism evidence="1 2">
    <name type="scientific">Agaricus bisporus var. burnettii</name>
    <dbReference type="NCBI Taxonomy" id="192524"/>
    <lineage>
        <taxon>Eukaryota</taxon>
        <taxon>Fungi</taxon>
        <taxon>Dikarya</taxon>
        <taxon>Basidiomycota</taxon>
        <taxon>Agaricomycotina</taxon>
        <taxon>Agaricomycetes</taxon>
        <taxon>Agaricomycetidae</taxon>
        <taxon>Agaricales</taxon>
        <taxon>Agaricineae</taxon>
        <taxon>Agaricaceae</taxon>
        <taxon>Agaricus</taxon>
    </lineage>
</organism>
<dbReference type="AlphaFoldDB" id="A0A8H7EX77"/>
<proteinExistence type="predicted"/>
<gene>
    <name evidence="1" type="ORF">Agabi119p4_9866</name>
</gene>
<comment type="caution">
    <text evidence="1">The sequence shown here is derived from an EMBL/GenBank/DDBJ whole genome shotgun (WGS) entry which is preliminary data.</text>
</comment>
<protein>
    <submittedName>
        <fullName evidence="1">Uncharacterized protein</fullName>
    </submittedName>
</protein>
<evidence type="ECO:0000313" key="2">
    <source>
        <dbReference type="Proteomes" id="UP000629468"/>
    </source>
</evidence>
<dbReference type="Proteomes" id="UP000629468">
    <property type="component" value="Unassembled WGS sequence"/>
</dbReference>
<evidence type="ECO:0000313" key="1">
    <source>
        <dbReference type="EMBL" id="KAF7761874.1"/>
    </source>
</evidence>
<name>A0A8H7EX77_AGABI</name>
<accession>A0A8H7EX77</accession>
<sequence length="93" mass="10406">MSLPFPSLFDRAKKIPVDWPSEDKLLERLDAISGLFVLASTCLNYIGDPEEADPQSQLDSLLTYMSRSQNIVFGNPFSVARPPLFADPREFTA</sequence>
<reference evidence="1 2" key="1">
    <citation type="journal article" name="Sci. Rep.">
        <title>Telomere-to-telomere assembled and centromere annotated genomes of the two main subspecies of the button mushroom Agaricus bisporus reveal especially polymorphic chromosome ends.</title>
        <authorList>
            <person name="Sonnenberg A.S.M."/>
            <person name="Sedaghat-Telgerd N."/>
            <person name="Lavrijssen B."/>
            <person name="Ohm R.A."/>
            <person name="Hendrickx P.M."/>
            <person name="Scholtmeijer K."/>
            <person name="Baars J.J.P."/>
            <person name="van Peer A."/>
        </authorList>
    </citation>
    <scope>NUCLEOTIDE SEQUENCE [LARGE SCALE GENOMIC DNA]</scope>
    <source>
        <strain evidence="1 2">H119_p4</strain>
    </source>
</reference>
<dbReference type="EMBL" id="JABXXO010000013">
    <property type="protein sequence ID" value="KAF7761874.1"/>
    <property type="molecule type" value="Genomic_DNA"/>
</dbReference>